<dbReference type="SUPFAM" id="SSF55931">
    <property type="entry name" value="Glutamine synthetase/guanido kinase"/>
    <property type="match status" value="1"/>
</dbReference>
<sequence>MGEAVTSRKFTRRDRQQFRGKVRECLDALGSMLADGRFAVAEPRIGMEIELNLVDDAMQPAMANAEVLTAIGHPAGGDYTYQTELGQFNIEINVAPEPLRGTHLTELEGALRDSLNRANDRATGVGCGLAMIGMLPTLRENHFDQRWVSADPRYALLGEQIFAARGEDIELQIGGIALPGSDRRDQLDLICDTILPEAACTSVQLHLQVAPDAFAAHWNAAQALAGVQVALAANSPFFAGRALWHETRIPLFEQATDTRPYELRSQGVRPRVWFGERWVTSIFDLFEENSQYFPALLPVCSDEDPQAMLARGQVPALPELRLHNGTVYRWNRPIYDVVDGRHHLRLENRVLPAGPSIVDVLADAAFYYGAVQALSTAERPLWTRMTFDAAAENLRAAARDGIDARLYWPEIGWVSPSELVLRRLLPLADAGLAAHGVAAAVRDRYLGVIEGRCLTGRNGAVWQRAAVAARERCGDDRGTALAGMLGDYLDRMHAGPPVHTWTW</sequence>
<reference evidence="2" key="1">
    <citation type="submission" date="2021-07" db="EMBL/GenBank/DDBJ databases">
        <title>Candidatus Kaistella beijingensis sp. nov. isolated from a municipal wastewater treatment plant is involved in sludge foaming.</title>
        <authorList>
            <person name="Song Y."/>
            <person name="Liu S.-J."/>
        </authorList>
    </citation>
    <scope>NUCLEOTIDE SEQUENCE</scope>
    <source>
        <strain evidence="2">DSM 43998</strain>
    </source>
</reference>
<comment type="catalytic activity">
    <reaction evidence="1">
        <text>L-cysteine + L-glutamate + ATP = gamma-L-glutamyl-L-cysteine + ADP + phosphate + H(+)</text>
        <dbReference type="Rhea" id="RHEA:13285"/>
        <dbReference type="ChEBI" id="CHEBI:15378"/>
        <dbReference type="ChEBI" id="CHEBI:29985"/>
        <dbReference type="ChEBI" id="CHEBI:30616"/>
        <dbReference type="ChEBI" id="CHEBI:35235"/>
        <dbReference type="ChEBI" id="CHEBI:43474"/>
        <dbReference type="ChEBI" id="CHEBI:58173"/>
        <dbReference type="ChEBI" id="CHEBI:456216"/>
        <dbReference type="EC" id="6.3.2.2"/>
    </reaction>
</comment>
<dbReference type="GO" id="GO:0016874">
    <property type="term" value="F:ligase activity"/>
    <property type="evidence" value="ECO:0007669"/>
    <property type="project" value="UniProtKB-KW"/>
</dbReference>
<accession>A0ABX8S3H0</accession>
<keyword evidence="2" id="KW-0436">Ligase</keyword>
<name>A0ABX8S3H0_9ACTN</name>
<dbReference type="Gene3D" id="3.30.590.20">
    <property type="match status" value="1"/>
</dbReference>
<keyword evidence="3" id="KW-1185">Reference proteome</keyword>
<dbReference type="PANTHER" id="PTHR36510:SF3">
    <property type="entry name" value="CONSERVED PROTEIN"/>
    <property type="match status" value="1"/>
</dbReference>
<organism evidence="2 3">
    <name type="scientific">Skermania pinensis</name>
    <dbReference type="NCBI Taxonomy" id="39122"/>
    <lineage>
        <taxon>Bacteria</taxon>
        <taxon>Bacillati</taxon>
        <taxon>Actinomycetota</taxon>
        <taxon>Actinomycetes</taxon>
        <taxon>Mycobacteriales</taxon>
        <taxon>Gordoniaceae</taxon>
        <taxon>Skermania</taxon>
    </lineage>
</organism>
<gene>
    <name evidence="2" type="ORF">KV203_10065</name>
</gene>
<dbReference type="InterPro" id="IPR006336">
    <property type="entry name" value="GCS2"/>
</dbReference>
<evidence type="ECO:0000313" key="2">
    <source>
        <dbReference type="EMBL" id="QXQ12348.1"/>
    </source>
</evidence>
<evidence type="ECO:0000256" key="1">
    <source>
        <dbReference type="ARBA" id="ARBA00048819"/>
    </source>
</evidence>
<protein>
    <submittedName>
        <fullName evidence="2">Glutamate--cysteine ligase</fullName>
    </submittedName>
</protein>
<dbReference type="RefSeq" id="WP_066469860.1">
    <property type="nucleotide sequence ID" value="NZ_CBCRUZ010000001.1"/>
</dbReference>
<evidence type="ECO:0000313" key="3">
    <source>
        <dbReference type="Proteomes" id="UP000887023"/>
    </source>
</evidence>
<dbReference type="PIRSF" id="PIRSF012666">
    <property type="entry name" value="UCP012666"/>
    <property type="match status" value="1"/>
</dbReference>
<proteinExistence type="predicted"/>
<dbReference type="Proteomes" id="UP000887023">
    <property type="component" value="Chromosome"/>
</dbReference>
<dbReference type="Pfam" id="PF04107">
    <property type="entry name" value="GCS2"/>
    <property type="match status" value="1"/>
</dbReference>
<dbReference type="InterPro" id="IPR016602">
    <property type="entry name" value="UCP012666"/>
</dbReference>
<dbReference type="InterPro" id="IPR050141">
    <property type="entry name" value="GCL_type2/YbdK_subfam"/>
</dbReference>
<dbReference type="PANTHER" id="PTHR36510">
    <property type="entry name" value="GLUTAMATE--CYSTEINE LIGASE 2-RELATED"/>
    <property type="match status" value="1"/>
</dbReference>
<dbReference type="EMBL" id="CP079105">
    <property type="protein sequence ID" value="QXQ12348.1"/>
    <property type="molecule type" value="Genomic_DNA"/>
</dbReference>
<dbReference type="InterPro" id="IPR014746">
    <property type="entry name" value="Gln_synth/guanido_kin_cat_dom"/>
</dbReference>